<evidence type="ECO:0000259" key="9">
    <source>
        <dbReference type="Pfam" id="PF04042"/>
    </source>
</evidence>
<organism evidence="10 11">
    <name type="scientific">Puccinia striiformis</name>
    <dbReference type="NCBI Taxonomy" id="27350"/>
    <lineage>
        <taxon>Eukaryota</taxon>
        <taxon>Fungi</taxon>
        <taxon>Dikarya</taxon>
        <taxon>Basidiomycota</taxon>
        <taxon>Pucciniomycotina</taxon>
        <taxon>Pucciniomycetes</taxon>
        <taxon>Pucciniales</taxon>
        <taxon>Pucciniaceae</taxon>
        <taxon>Puccinia</taxon>
    </lineage>
</organism>
<dbReference type="InterPro" id="IPR016266">
    <property type="entry name" value="POLE2"/>
</dbReference>
<dbReference type="OrthoDB" id="10254730at2759"/>
<evidence type="ECO:0000256" key="2">
    <source>
        <dbReference type="ARBA" id="ARBA00009560"/>
    </source>
</evidence>
<evidence type="ECO:0000256" key="3">
    <source>
        <dbReference type="ARBA" id="ARBA00016011"/>
    </source>
</evidence>
<dbReference type="EMBL" id="PKSM01000306">
    <property type="protein sequence ID" value="POV98206.1"/>
    <property type="molecule type" value="Genomic_DNA"/>
</dbReference>
<dbReference type="AlphaFoldDB" id="A0A2S4ULV2"/>
<comment type="similarity">
    <text evidence="2">Belongs to the DNA polymerase epsilon subunit B family.</text>
</comment>
<dbReference type="PANTHER" id="PTHR12708:SF0">
    <property type="entry name" value="DNA POLYMERASE EPSILON SUBUNIT 2"/>
    <property type="match status" value="1"/>
</dbReference>
<evidence type="ECO:0000256" key="5">
    <source>
        <dbReference type="ARBA" id="ARBA00023125"/>
    </source>
</evidence>
<keyword evidence="6" id="KW-0539">Nucleus</keyword>
<evidence type="ECO:0000256" key="4">
    <source>
        <dbReference type="ARBA" id="ARBA00022705"/>
    </source>
</evidence>
<dbReference type="GO" id="GO:0006261">
    <property type="term" value="P:DNA-templated DNA replication"/>
    <property type="evidence" value="ECO:0007669"/>
    <property type="project" value="InterPro"/>
</dbReference>
<dbReference type="VEuPathDB" id="FungiDB:PSTT_09230"/>
<sequence>GLGKTLASRCDKPYRDTKFGDVLLGRASLALADNVYANLYWLTTHHRRGVNSKGANSLSMRMKRVSQFTAGRGRVNQIQGQATPAGSLSPDPDGVCDGAPDDTTVDTETKLTMPPTDLTRVVIHRIFSKEHSLILRGDGLRWIQDMLSPYRVAPVDLEDTLNVLANECESYVASRVYEKISTMTATESHEVNEDPDQPPESNHILELQTLKVIDAFSIPRLRWSEERKVFEEPTGESSKPSVLGQPLSKISYLRDRYYTIRQVIFRNEHFSPPAVAGALGQAESEEYMKLTSTNNLLDRAGQKFLLFGRISRMKDQTYCLEDLEGWVKLDLSVASAAEGLFTEGCLVLAEGEYLSNVTFRVLEIGYPPSEQRGTSRKLFANIDFSGAGPLSLAGEACLKKREKNSDSQMSDLYLDNPNVLVNFKQILHRYQDVLIESNNLVGPPFLWILWGNFSQRPFTFDGPTISFYLSLFAKLAVSLSNHLHFASNPCRIQWMSQEIVISKQNLASKICRNVIEDLEDPTIAADEENIDITKFVSLIRLATKVNVVLITAIFFSVCWGWINQLVQTILDQAHLSPFPITATIPHTLKHTRGAIYSIQVVFVQALDQHGQIITWKLAPVNRATHRRQSTSESANQHLLPTTDHTPSLLVETQLQLSNLFTSKPQETINFIPNSDWGFNWWTQTHTSWTKLSQNYKGFPICDPFSEPGTIDFNTTNYDDANWIPFKSSSPTTSKTMKSSTCTTPSPDYLSALRLISQVPISAPLSQREKLIHQPSSSSINHTESNQEGQDRNRVDKWGRPYPDLTFLRGKTILLIGDSVDRNSLEHLHELVHADVRSLSYHDINRPPSKQWDPRSTPWEVNLGLLNPRNYSNASAPNNLRSFAGLNCKLINGFFYGLDDIDEFSVQSDWHPPGLAESRVRELYAPMMKKYGEEDGAGHQWTMGSAFFGRRNRQRNESTSDPLGQEDLEWWQTRFRSLIKTIKFTWPDTPLWIRTTHRIGEQFWAAHDWQAGLKHGLGKGFVNFFPDHRVHQIRQLQILVANQEGLPIFDFYNLWEGYQHFQDKVHPLKVPGGVLMNQALFYHVWMESIGRFNWDPQYLKRNRIDSSKICRNVIEDLKDPTVAADEENINIIKFVSLIRLATKVSVVLITATFFSVCWFWINQLVQTILDQAHLSPFPIPASPVIWERDQALRLYPMPTAALDRYGQIITWQLAPVNR</sequence>
<reference evidence="11" key="2">
    <citation type="journal article" date="2018" name="BMC Genomics">
        <title>Genomic insights into host adaptation between the wheat stripe rust pathogen (Puccinia striiformis f. sp. tritici) and the barley stripe rust pathogen (Puccinia striiformis f. sp. hordei).</title>
        <authorList>
            <person name="Xia C."/>
            <person name="Wang M."/>
            <person name="Yin C."/>
            <person name="Cornejo O.E."/>
            <person name="Hulbert S.H."/>
            <person name="Chen X."/>
        </authorList>
    </citation>
    <scope>NUCLEOTIDE SEQUENCE [LARGE SCALE GENOMIC DNA]</scope>
    <source>
        <strain evidence="11">93TX-2</strain>
    </source>
</reference>
<gene>
    <name evidence="10" type="ORF">PSHT_14140</name>
</gene>
<feature type="domain" description="DNA polymerase alpha/delta/epsilon subunit B" evidence="9">
    <location>
        <begin position="471"/>
        <end position="581"/>
    </location>
</feature>
<keyword evidence="5" id="KW-0238">DNA-binding</keyword>
<feature type="non-terminal residue" evidence="10">
    <location>
        <position position="1"/>
    </location>
</feature>
<dbReference type="Pfam" id="PF04042">
    <property type="entry name" value="DNA_pol_E_B"/>
    <property type="match status" value="1"/>
</dbReference>
<name>A0A2S4ULV2_9BASI</name>
<dbReference type="GO" id="GO:0008622">
    <property type="term" value="C:epsilon DNA polymerase complex"/>
    <property type="evidence" value="ECO:0007669"/>
    <property type="project" value="InterPro"/>
</dbReference>
<keyword evidence="11" id="KW-1185">Reference proteome</keyword>
<evidence type="ECO:0000313" key="11">
    <source>
        <dbReference type="Proteomes" id="UP000238274"/>
    </source>
</evidence>
<evidence type="ECO:0000256" key="6">
    <source>
        <dbReference type="ARBA" id="ARBA00023242"/>
    </source>
</evidence>
<proteinExistence type="inferred from homology"/>
<evidence type="ECO:0000313" key="10">
    <source>
        <dbReference type="EMBL" id="POV98206.1"/>
    </source>
</evidence>
<feature type="compositionally biased region" description="Polar residues" evidence="8">
    <location>
        <begin position="773"/>
        <end position="787"/>
    </location>
</feature>
<comment type="subcellular location">
    <subcellularLocation>
        <location evidence="1">Nucleus</location>
    </subcellularLocation>
</comment>
<accession>A0A2S4ULV2</accession>
<feature type="non-terminal residue" evidence="10">
    <location>
        <position position="1217"/>
    </location>
</feature>
<protein>
    <recommendedName>
        <fullName evidence="3">DNA polymerase epsilon subunit B</fullName>
    </recommendedName>
    <alternativeName>
        <fullName evidence="7">DNA polymerase II subunit 2</fullName>
    </alternativeName>
</protein>
<dbReference type="PANTHER" id="PTHR12708">
    <property type="entry name" value="DNA POLYMERASE EPSILON SUBUNIT B"/>
    <property type="match status" value="1"/>
</dbReference>
<reference evidence="11" key="3">
    <citation type="journal article" date="2018" name="Mol. Plant Microbe Interact.">
        <title>Genome sequence resources for the wheat stripe rust pathogen (Puccinia striiformis f. sp. tritici) and the barley stripe rust pathogen (Puccinia striiformis f. sp. hordei).</title>
        <authorList>
            <person name="Xia C."/>
            <person name="Wang M."/>
            <person name="Yin C."/>
            <person name="Cornejo O.E."/>
            <person name="Hulbert S.H."/>
            <person name="Chen X."/>
        </authorList>
    </citation>
    <scope>NUCLEOTIDE SEQUENCE [LARGE SCALE GENOMIC DNA]</scope>
    <source>
        <strain evidence="11">93TX-2</strain>
    </source>
</reference>
<dbReference type="Proteomes" id="UP000238274">
    <property type="component" value="Unassembled WGS sequence"/>
</dbReference>
<dbReference type="GO" id="GO:0003677">
    <property type="term" value="F:DNA binding"/>
    <property type="evidence" value="ECO:0007669"/>
    <property type="project" value="UniProtKB-KW"/>
</dbReference>
<dbReference type="InterPro" id="IPR007185">
    <property type="entry name" value="DNA_pol_a/d/e_bsu"/>
</dbReference>
<evidence type="ECO:0000256" key="1">
    <source>
        <dbReference type="ARBA" id="ARBA00004123"/>
    </source>
</evidence>
<feature type="region of interest" description="Disordered" evidence="8">
    <location>
        <begin position="770"/>
        <end position="796"/>
    </location>
</feature>
<keyword evidence="4" id="KW-0235">DNA replication</keyword>
<comment type="caution">
    <text evidence="10">The sequence shown here is derived from an EMBL/GenBank/DDBJ whole genome shotgun (WGS) entry which is preliminary data.</text>
</comment>
<reference evidence="10 11" key="1">
    <citation type="submission" date="2017-12" db="EMBL/GenBank/DDBJ databases">
        <title>Gene loss provides genomic basis for host adaptation in cereal stripe rust fungi.</title>
        <authorList>
            <person name="Xia C."/>
        </authorList>
    </citation>
    <scope>NUCLEOTIDE SEQUENCE [LARGE SCALE GENOMIC DNA]</scope>
    <source>
        <strain evidence="10 11">93TX-2</strain>
    </source>
</reference>
<evidence type="ECO:0000256" key="7">
    <source>
        <dbReference type="ARBA" id="ARBA00032930"/>
    </source>
</evidence>
<dbReference type="GO" id="GO:0042276">
    <property type="term" value="P:error-prone translesion synthesis"/>
    <property type="evidence" value="ECO:0007669"/>
    <property type="project" value="TreeGrafter"/>
</dbReference>
<dbReference type="VEuPathDB" id="FungiDB:PSTT_09229"/>
<evidence type="ECO:0000256" key="8">
    <source>
        <dbReference type="SAM" id="MobiDB-lite"/>
    </source>
</evidence>
<dbReference type="VEuPathDB" id="FungiDB:PSHT_14140"/>